<evidence type="ECO:0000256" key="4">
    <source>
        <dbReference type="ARBA" id="ARBA00022989"/>
    </source>
</evidence>
<dbReference type="GO" id="GO:0007165">
    <property type="term" value="P:signal transduction"/>
    <property type="evidence" value="ECO:0007669"/>
    <property type="project" value="UniProtKB-KW"/>
</dbReference>
<dbReference type="SMART" id="SM00283">
    <property type="entry name" value="MA"/>
    <property type="match status" value="1"/>
</dbReference>
<dbReference type="Proteomes" id="UP000587070">
    <property type="component" value="Unassembled WGS sequence"/>
</dbReference>
<evidence type="ECO:0000313" key="12">
    <source>
        <dbReference type="Proteomes" id="UP000587070"/>
    </source>
</evidence>
<evidence type="ECO:0000256" key="9">
    <source>
        <dbReference type="SAM" id="Phobius"/>
    </source>
</evidence>
<dbReference type="Pfam" id="PF17200">
    <property type="entry name" value="sCache_2"/>
    <property type="match status" value="1"/>
</dbReference>
<dbReference type="SUPFAM" id="SSF58104">
    <property type="entry name" value="Methyl-accepting chemotaxis protein (MCP) signaling domain"/>
    <property type="match status" value="1"/>
</dbReference>
<organism evidence="11 12">
    <name type="scientific">Rhodocyclus tenuis</name>
    <name type="common">Rhodospirillum tenue</name>
    <dbReference type="NCBI Taxonomy" id="1066"/>
    <lineage>
        <taxon>Bacteria</taxon>
        <taxon>Pseudomonadati</taxon>
        <taxon>Pseudomonadota</taxon>
        <taxon>Betaproteobacteria</taxon>
        <taxon>Rhodocyclales</taxon>
        <taxon>Rhodocyclaceae</taxon>
        <taxon>Rhodocyclus</taxon>
    </lineage>
</organism>
<evidence type="ECO:0000256" key="1">
    <source>
        <dbReference type="ARBA" id="ARBA00004651"/>
    </source>
</evidence>
<keyword evidence="4 9" id="KW-1133">Transmembrane helix</keyword>
<evidence type="ECO:0000256" key="6">
    <source>
        <dbReference type="ARBA" id="ARBA00023224"/>
    </source>
</evidence>
<keyword evidence="5 9" id="KW-0472">Membrane</keyword>
<dbReference type="InterPro" id="IPR033480">
    <property type="entry name" value="sCache_2"/>
</dbReference>
<dbReference type="GO" id="GO:0006935">
    <property type="term" value="P:chemotaxis"/>
    <property type="evidence" value="ECO:0007669"/>
    <property type="project" value="InterPro"/>
</dbReference>
<evidence type="ECO:0000256" key="8">
    <source>
        <dbReference type="PROSITE-ProRule" id="PRU00284"/>
    </source>
</evidence>
<keyword evidence="12" id="KW-1185">Reference proteome</keyword>
<evidence type="ECO:0000256" key="7">
    <source>
        <dbReference type="ARBA" id="ARBA00029447"/>
    </source>
</evidence>
<comment type="similarity">
    <text evidence="7">Belongs to the methyl-accepting chemotaxis (MCP) protein family.</text>
</comment>
<name>A0A840GB52_RHOTE</name>
<comment type="caution">
    <text evidence="11">The sequence shown here is derived from an EMBL/GenBank/DDBJ whole genome shotgun (WGS) entry which is preliminary data.</text>
</comment>
<dbReference type="EMBL" id="JACIGE010000001">
    <property type="protein sequence ID" value="MBB4245852.1"/>
    <property type="molecule type" value="Genomic_DNA"/>
</dbReference>
<dbReference type="SMART" id="SM01049">
    <property type="entry name" value="Cache_2"/>
    <property type="match status" value="1"/>
</dbReference>
<dbReference type="PROSITE" id="PS50111">
    <property type="entry name" value="CHEMOTAXIS_TRANSDUC_2"/>
    <property type="match status" value="1"/>
</dbReference>
<keyword evidence="2" id="KW-1003">Cell membrane</keyword>
<dbReference type="OrthoDB" id="8555762at2"/>
<dbReference type="Pfam" id="PF00015">
    <property type="entry name" value="MCPsignal"/>
    <property type="match status" value="1"/>
</dbReference>
<dbReference type="RefSeq" id="WP_153115137.1">
    <property type="nucleotide sequence ID" value="NZ_JACIGE010000001.1"/>
</dbReference>
<dbReference type="GO" id="GO:0004888">
    <property type="term" value="F:transmembrane signaling receptor activity"/>
    <property type="evidence" value="ECO:0007669"/>
    <property type="project" value="InterPro"/>
</dbReference>
<feature type="transmembrane region" description="Helical" evidence="9">
    <location>
        <begin position="193"/>
        <end position="214"/>
    </location>
</feature>
<dbReference type="AlphaFoldDB" id="A0A840GB52"/>
<dbReference type="InterPro" id="IPR004089">
    <property type="entry name" value="MCPsignal_dom"/>
</dbReference>
<accession>A0A840GB52</accession>
<evidence type="ECO:0000259" key="10">
    <source>
        <dbReference type="PROSITE" id="PS50111"/>
    </source>
</evidence>
<protein>
    <submittedName>
        <fullName evidence="11">Methyl-accepting chemotaxis protein</fullName>
    </submittedName>
</protein>
<comment type="subcellular location">
    <subcellularLocation>
        <location evidence="1">Cell membrane</location>
        <topology evidence="1">Multi-pass membrane protein</topology>
    </subcellularLocation>
</comment>
<dbReference type="PANTHER" id="PTHR32089:SF119">
    <property type="entry name" value="METHYL-ACCEPTING CHEMOTAXIS PROTEIN CTPL"/>
    <property type="match status" value="1"/>
</dbReference>
<evidence type="ECO:0000313" key="11">
    <source>
        <dbReference type="EMBL" id="MBB4245852.1"/>
    </source>
</evidence>
<dbReference type="PANTHER" id="PTHR32089">
    <property type="entry name" value="METHYL-ACCEPTING CHEMOTAXIS PROTEIN MCPB"/>
    <property type="match status" value="1"/>
</dbReference>
<dbReference type="Gene3D" id="3.30.450.20">
    <property type="entry name" value="PAS domain"/>
    <property type="match status" value="1"/>
</dbReference>
<evidence type="ECO:0000256" key="2">
    <source>
        <dbReference type="ARBA" id="ARBA00022475"/>
    </source>
</evidence>
<dbReference type="PRINTS" id="PR00260">
    <property type="entry name" value="CHEMTRNSDUCR"/>
</dbReference>
<keyword evidence="6 8" id="KW-0807">Transducer</keyword>
<keyword evidence="3 9" id="KW-0812">Transmembrane</keyword>
<dbReference type="InterPro" id="IPR004090">
    <property type="entry name" value="Chemotax_Me-accpt_rcpt"/>
</dbReference>
<reference evidence="11 12" key="1">
    <citation type="submission" date="2020-08" db="EMBL/GenBank/DDBJ databases">
        <title>Genome sequencing of Purple Non-Sulfur Bacteria from various extreme environments.</title>
        <authorList>
            <person name="Mayer M."/>
        </authorList>
    </citation>
    <scope>NUCLEOTIDE SEQUENCE [LARGE SCALE GENOMIC DNA]</scope>
    <source>
        <strain evidence="11 12">2761</strain>
    </source>
</reference>
<evidence type="ECO:0000256" key="5">
    <source>
        <dbReference type="ARBA" id="ARBA00023136"/>
    </source>
</evidence>
<dbReference type="Gene3D" id="1.10.287.950">
    <property type="entry name" value="Methyl-accepting chemotaxis protein"/>
    <property type="match status" value="1"/>
</dbReference>
<dbReference type="GO" id="GO:0005886">
    <property type="term" value="C:plasma membrane"/>
    <property type="evidence" value="ECO:0007669"/>
    <property type="project" value="UniProtKB-SubCell"/>
</dbReference>
<gene>
    <name evidence="11" type="ORF">GGD90_000201</name>
</gene>
<feature type="domain" description="Methyl-accepting transducer" evidence="10">
    <location>
        <begin position="274"/>
        <end position="510"/>
    </location>
</feature>
<proteinExistence type="inferred from homology"/>
<sequence length="546" mass="57906">MIDRMTLKAKIVLLVVAALLGMLALVSLAAWEMRTNLEDGRRQQVRSVVEVAHNIAIRYQQEEAAGRMSREQAQKAASEAIFGAHYGGTDSKSDYVYVFSYEGDGVVHVNSKFVGNRSINDVKDGKGRFTIRDIIAGAQADPQGAYVDSSFPRPGQTVGVDKLQFAKAFEPWRWVIGSGVYMDDIAAEFRHKLLLALAVSGALIFGVAVIGFIVTRGVLRQVGGEPREAIALMSRAAAGDLTIATGSAAKGSMLGSFGEMVSALRAMLIEITDGAAQVTKNAERIVTASSEVAIASQHQTDATSSMAAAIEEMTVSVTHISDSAADTERDATESVRLADEGSSRALAASREINRISTTVSDASERIRSLEARAAEISSIAGVIKGIAAQTNLLALNAAIEAARAGEQGRGFAVVADEVRQLAERTSAATIEIEKMITAVQSETGAAAHVMDAALPEVAEGVRSAEGAAESLRQIRRGAETTLGHIRDVAGATREQSIVSTSIAQRVEEIAQMVEETSAATRSTAESATELERIATELHTLVSRFRC</sequence>
<dbReference type="FunFam" id="1.10.287.950:FF:000001">
    <property type="entry name" value="Methyl-accepting chemotaxis sensory transducer"/>
    <property type="match status" value="1"/>
</dbReference>
<dbReference type="CDD" id="cd11386">
    <property type="entry name" value="MCP_signal"/>
    <property type="match status" value="1"/>
</dbReference>
<evidence type="ECO:0000256" key="3">
    <source>
        <dbReference type="ARBA" id="ARBA00022692"/>
    </source>
</evidence>